<evidence type="ECO:0000256" key="1">
    <source>
        <dbReference type="ARBA" id="ARBA00010923"/>
    </source>
</evidence>
<comment type="similarity">
    <text evidence="1">Belongs to the type-I restriction system S methylase family.</text>
</comment>
<proteinExistence type="inferred from homology"/>
<dbReference type="SUPFAM" id="SSF116734">
    <property type="entry name" value="DNA methylase specificity domain"/>
    <property type="match status" value="2"/>
</dbReference>
<feature type="domain" description="Type I restriction modification DNA specificity" evidence="4">
    <location>
        <begin position="14"/>
        <end position="172"/>
    </location>
</feature>
<gene>
    <name evidence="5" type="ORF">ACFO26_04885</name>
</gene>
<keyword evidence="6" id="KW-1185">Reference proteome</keyword>
<feature type="domain" description="Type I restriction modification DNA specificity" evidence="4">
    <location>
        <begin position="211"/>
        <end position="354"/>
    </location>
</feature>
<dbReference type="EMBL" id="JBHSGD010000005">
    <property type="protein sequence ID" value="MFC4652237.1"/>
    <property type="molecule type" value="Genomic_DNA"/>
</dbReference>
<dbReference type="GO" id="GO:0016787">
    <property type="term" value="F:hydrolase activity"/>
    <property type="evidence" value="ECO:0007669"/>
    <property type="project" value="UniProtKB-KW"/>
</dbReference>
<evidence type="ECO:0000313" key="5">
    <source>
        <dbReference type="EMBL" id="MFC4652237.1"/>
    </source>
</evidence>
<comment type="caution">
    <text evidence="5">The sequence shown here is derived from an EMBL/GenBank/DDBJ whole genome shotgun (WGS) entry which is preliminary data.</text>
</comment>
<dbReference type="InterPro" id="IPR000055">
    <property type="entry name" value="Restrct_endonuc_typeI_TRD"/>
</dbReference>
<dbReference type="Pfam" id="PF01420">
    <property type="entry name" value="Methylase_S"/>
    <property type="match status" value="2"/>
</dbReference>
<protein>
    <submittedName>
        <fullName evidence="5">Restriction endonuclease subunit S</fullName>
        <ecNumber evidence="5">3.1.21.-</ecNumber>
    </submittedName>
</protein>
<evidence type="ECO:0000256" key="3">
    <source>
        <dbReference type="ARBA" id="ARBA00023125"/>
    </source>
</evidence>
<evidence type="ECO:0000256" key="2">
    <source>
        <dbReference type="ARBA" id="ARBA00022747"/>
    </source>
</evidence>
<reference evidence="6" key="1">
    <citation type="journal article" date="2019" name="Int. J. Syst. Evol. Microbiol.">
        <title>The Global Catalogue of Microorganisms (GCM) 10K type strain sequencing project: providing services to taxonomists for standard genome sequencing and annotation.</title>
        <authorList>
            <consortium name="The Broad Institute Genomics Platform"/>
            <consortium name="The Broad Institute Genome Sequencing Center for Infectious Disease"/>
            <person name="Wu L."/>
            <person name="Ma J."/>
        </authorList>
    </citation>
    <scope>NUCLEOTIDE SEQUENCE [LARGE SCALE GENOMIC DNA]</scope>
    <source>
        <strain evidence="6">CCUG 63287</strain>
    </source>
</reference>
<keyword evidence="2" id="KW-0680">Restriction system</keyword>
<keyword evidence="5" id="KW-0540">Nuclease</keyword>
<dbReference type="RefSeq" id="WP_213535252.1">
    <property type="nucleotide sequence ID" value="NZ_BOVQ01000004.1"/>
</dbReference>
<organism evidence="5 6">
    <name type="scientific">Lactococcus nasutitermitis</name>
    <dbReference type="NCBI Taxonomy" id="1652957"/>
    <lineage>
        <taxon>Bacteria</taxon>
        <taxon>Bacillati</taxon>
        <taxon>Bacillota</taxon>
        <taxon>Bacilli</taxon>
        <taxon>Lactobacillales</taxon>
        <taxon>Streptococcaceae</taxon>
        <taxon>Lactococcus</taxon>
    </lineage>
</organism>
<accession>A0ABV9JD64</accession>
<dbReference type="EC" id="3.1.21.-" evidence="5"/>
<dbReference type="Proteomes" id="UP001595987">
    <property type="component" value="Unassembled WGS sequence"/>
</dbReference>
<dbReference type="InterPro" id="IPR044946">
    <property type="entry name" value="Restrct_endonuc_typeI_TRD_sf"/>
</dbReference>
<keyword evidence="5" id="KW-0255">Endonuclease</keyword>
<keyword evidence="5" id="KW-0378">Hydrolase</keyword>
<name>A0ABV9JD64_9LACT</name>
<dbReference type="Gene3D" id="3.90.220.20">
    <property type="entry name" value="DNA methylase specificity domains"/>
    <property type="match status" value="2"/>
</dbReference>
<evidence type="ECO:0000313" key="6">
    <source>
        <dbReference type="Proteomes" id="UP001595987"/>
    </source>
</evidence>
<evidence type="ECO:0000259" key="4">
    <source>
        <dbReference type="Pfam" id="PF01420"/>
    </source>
</evidence>
<dbReference type="GO" id="GO:0004519">
    <property type="term" value="F:endonuclease activity"/>
    <property type="evidence" value="ECO:0007669"/>
    <property type="project" value="UniProtKB-KW"/>
</dbReference>
<keyword evidence="3" id="KW-0238">DNA-binding</keyword>
<sequence>MQDKLNGLEKRYGVDWREFKIGDLFEVGTGSLLDLKNLPAGNIPRVSVKTDENGIIGYFDTENIEGARHFENFISVNFFGKSFYHKKKSSLEMKVHTLKIPNHDFTKSEGMYFSALLDKQLQGFSYGNQLSSSKLKNENYKIILPTTNNEIAFDYINDFVETLEAERLATLEAERLATLEAYLKVTGLNNVVLSAEERSSLDKLRSGGSVSWKVFNLEQLFGRATRGRRLKSADRVVGNLPFVTAGEADMGISAFIGNDVQVFSENTVTIDMFGSAKYRNYKYGADDHVAVVHTEKLDKFSALFTTSTIHKSAHAGQFDYSRNFYATDADELMISLPVRTDGKIDYDFMSNLMSAMQKIVIKGVVEWADKRIELTRGAINK</sequence>